<protein>
    <recommendedName>
        <fullName evidence="4">DUF3732 domain-containing protein</fullName>
    </recommendedName>
</protein>
<dbReference type="AlphaFoldDB" id="A0AAN2TRM2"/>
<reference evidence="2 3" key="1">
    <citation type="journal article" date="2014" name="Genome Announc.">
        <title>Genome Sequence of Bacillus simplex Strain P558, Isolated from a Human Fecal Sample.</title>
        <authorList>
            <person name="Croce O."/>
            <person name="Hugon P."/>
            <person name="Lagier J.C."/>
            <person name="Bibi F."/>
            <person name="Robert C."/>
            <person name="Azhar E.I."/>
            <person name="Raoult D."/>
            <person name="Fournier P.E."/>
        </authorList>
    </citation>
    <scope>NUCLEOTIDE SEQUENCE [LARGE SCALE GENOMIC DNA]</scope>
    <source>
        <strain evidence="2 3">P558</strain>
    </source>
</reference>
<name>A0AAN2TRM2_9BACI</name>
<dbReference type="Pfam" id="PF12532">
    <property type="entry name" value="DUF3732"/>
    <property type="match status" value="1"/>
</dbReference>
<keyword evidence="1" id="KW-0175">Coiled coil</keyword>
<dbReference type="SUPFAM" id="SSF52540">
    <property type="entry name" value="P-loop containing nucleoside triphosphate hydrolases"/>
    <property type="match status" value="1"/>
</dbReference>
<dbReference type="InterPro" id="IPR027417">
    <property type="entry name" value="P-loop_NTPase"/>
</dbReference>
<proteinExistence type="predicted"/>
<evidence type="ECO:0000256" key="1">
    <source>
        <dbReference type="SAM" id="Coils"/>
    </source>
</evidence>
<accession>A0AAN2TRM2</accession>
<sequence length="665" mass="76536">MVRSNWIKFNNLYHVGDTTLRMQIKEIVLYNIHGEIRKLNFMPGKVNIITGKSKTGKSAIAAIIEYCLGRSEFLIPEGVIRQKVAWYAVKLQVNDLEIFIAKEPPVGNGLSQSQVFLKVEKNIEAPNISELIPNTNDTALVQYLGQLIGISSNKHNPGVGSTRDSLEANFKHSRIFLFQKQSVIADETVLFHRQQEDYIPQSIKDTLPYFLGAVREDHLKVEQELRMTKRELKRLLNRIKETEMLSGKGITKAINLIEEAKQVGIIDNEQDIKDDLNVIEVLSGALDWRPSSTTDFETEELLLLHESRQNLISDLEGINEKIRAAESYAHEAKGFAIEIDQQRLRLESIGLFNDENDGGNQKCPLCSSNLDEEIPTVKLINNSLSELRENLEEVTRERPKLRTYIEENQREGENLKQKIAQIDSSIESLLYEKQVAEEIKDLNNRKSRVQGRISLFLDNYTEIKNEDFIEQQVKKLESRISYLEEILEDEKTEELLFSILSRISKYMSIWAGDLGLEYAESPYRLDIKNLTVVADQQDRPIPMYRMGSGENWLGCHIISHLALHKFFIEKHRPLPSFLILDQPTQVYFPPEKYKNMEGDTKELTDEDRQAVTKLFNLLFKVCEELAPDLQIIILDHANLDNDKFQEALVEQPWRNGSALIPTDWI</sequence>
<dbReference type="Proteomes" id="UP000182110">
    <property type="component" value="Unassembled WGS sequence"/>
</dbReference>
<gene>
    <name evidence="2" type="ORF">BN1180_01182</name>
</gene>
<evidence type="ECO:0008006" key="4">
    <source>
        <dbReference type="Google" id="ProtNLM"/>
    </source>
</evidence>
<feature type="coiled-coil region" evidence="1">
    <location>
        <begin position="377"/>
        <end position="493"/>
    </location>
</feature>
<evidence type="ECO:0000313" key="2">
    <source>
        <dbReference type="EMBL" id="CEG31046.1"/>
    </source>
</evidence>
<feature type="coiled-coil region" evidence="1">
    <location>
        <begin position="218"/>
        <end position="245"/>
    </location>
</feature>
<comment type="caution">
    <text evidence="2">The sequence shown here is derived from an EMBL/GenBank/DDBJ whole genome shotgun (WGS) entry which is preliminary data.</text>
</comment>
<dbReference type="Gene3D" id="3.40.50.300">
    <property type="entry name" value="P-loop containing nucleotide triphosphate hydrolases"/>
    <property type="match status" value="2"/>
</dbReference>
<organism evidence="2 3">
    <name type="scientific">Peribacillus simplex</name>
    <dbReference type="NCBI Taxonomy" id="1478"/>
    <lineage>
        <taxon>Bacteria</taxon>
        <taxon>Bacillati</taxon>
        <taxon>Bacillota</taxon>
        <taxon>Bacilli</taxon>
        <taxon>Bacillales</taxon>
        <taxon>Bacillaceae</taxon>
        <taxon>Peribacillus</taxon>
    </lineage>
</organism>
<evidence type="ECO:0000313" key="3">
    <source>
        <dbReference type="Proteomes" id="UP000182110"/>
    </source>
</evidence>
<keyword evidence="3" id="KW-1185">Reference proteome</keyword>
<dbReference type="InterPro" id="IPR022205">
    <property type="entry name" value="DUF3732"/>
</dbReference>
<dbReference type="EMBL" id="CCXW01000001">
    <property type="protein sequence ID" value="CEG31046.1"/>
    <property type="molecule type" value="Genomic_DNA"/>
</dbReference>